<gene>
    <name evidence="1" type="ORF">KFK09_015824</name>
</gene>
<dbReference type="AlphaFoldDB" id="A0A8T3B5V5"/>
<dbReference type="Proteomes" id="UP000829196">
    <property type="component" value="Unassembled WGS sequence"/>
</dbReference>
<comment type="caution">
    <text evidence="1">The sequence shown here is derived from an EMBL/GenBank/DDBJ whole genome shotgun (WGS) entry which is preliminary data.</text>
</comment>
<accession>A0A8T3B5V5</accession>
<proteinExistence type="predicted"/>
<dbReference type="OrthoDB" id="10597206at2759"/>
<protein>
    <submittedName>
        <fullName evidence="1">Uncharacterized protein</fullName>
    </submittedName>
</protein>
<sequence length="118" mass="13840">MIKYHRNRNNFYENNNIHIICQAFTLTYWAVMEGLRQGLKMADRPHVWAFGLPCEDFRWLEVCTSTSMAAELATVAVLLVPIFSSFNSIERIGSFQIRPEEPCRRNETEDLCNFDIFE</sequence>
<reference evidence="1" key="1">
    <citation type="journal article" date="2022" name="Front. Genet.">
        <title>Chromosome-Scale Assembly of the Dendrobium nobile Genome Provides Insights Into the Molecular Mechanism of the Biosynthesis of the Medicinal Active Ingredient of Dendrobium.</title>
        <authorList>
            <person name="Xu Q."/>
            <person name="Niu S.-C."/>
            <person name="Li K.-L."/>
            <person name="Zheng P.-J."/>
            <person name="Zhang X.-J."/>
            <person name="Jia Y."/>
            <person name="Liu Y."/>
            <person name="Niu Y.-X."/>
            <person name="Yu L.-H."/>
            <person name="Chen D.-F."/>
            <person name="Zhang G.-Q."/>
        </authorList>
    </citation>
    <scope>NUCLEOTIDE SEQUENCE</scope>
    <source>
        <tissue evidence="1">Leaf</tissue>
    </source>
</reference>
<dbReference type="EMBL" id="JAGYWB010000011">
    <property type="protein sequence ID" value="KAI0504870.1"/>
    <property type="molecule type" value="Genomic_DNA"/>
</dbReference>
<evidence type="ECO:0000313" key="2">
    <source>
        <dbReference type="Proteomes" id="UP000829196"/>
    </source>
</evidence>
<organism evidence="1 2">
    <name type="scientific">Dendrobium nobile</name>
    <name type="common">Orchid</name>
    <dbReference type="NCBI Taxonomy" id="94219"/>
    <lineage>
        <taxon>Eukaryota</taxon>
        <taxon>Viridiplantae</taxon>
        <taxon>Streptophyta</taxon>
        <taxon>Embryophyta</taxon>
        <taxon>Tracheophyta</taxon>
        <taxon>Spermatophyta</taxon>
        <taxon>Magnoliopsida</taxon>
        <taxon>Liliopsida</taxon>
        <taxon>Asparagales</taxon>
        <taxon>Orchidaceae</taxon>
        <taxon>Epidendroideae</taxon>
        <taxon>Malaxideae</taxon>
        <taxon>Dendrobiinae</taxon>
        <taxon>Dendrobium</taxon>
    </lineage>
</organism>
<keyword evidence="2" id="KW-1185">Reference proteome</keyword>
<evidence type="ECO:0000313" key="1">
    <source>
        <dbReference type="EMBL" id="KAI0504870.1"/>
    </source>
</evidence>
<name>A0A8T3B5V5_DENNO</name>